<organism evidence="2 3">
    <name type="scientific">Candidatus Synechococcus spongiarum</name>
    <dbReference type="NCBI Taxonomy" id="431041"/>
    <lineage>
        <taxon>Bacteria</taxon>
        <taxon>Bacillati</taxon>
        <taxon>Cyanobacteriota</taxon>
        <taxon>Cyanophyceae</taxon>
        <taxon>Synechococcales</taxon>
        <taxon>Synechococcaceae</taxon>
        <taxon>Synechococcus</taxon>
    </lineage>
</organism>
<keyword evidence="1" id="KW-1133">Transmembrane helix</keyword>
<name>A0A164YYD6_9SYNE</name>
<evidence type="ECO:0000256" key="1">
    <source>
        <dbReference type="SAM" id="Phobius"/>
    </source>
</evidence>
<feature type="transmembrane region" description="Helical" evidence="1">
    <location>
        <begin position="156"/>
        <end position="180"/>
    </location>
</feature>
<keyword evidence="3" id="KW-1185">Reference proteome</keyword>
<accession>A0A164YYD6</accession>
<protein>
    <submittedName>
        <fullName evidence="2">Uncharacterized protein</fullName>
    </submittedName>
</protein>
<evidence type="ECO:0000313" key="2">
    <source>
        <dbReference type="EMBL" id="SAY39241.1"/>
    </source>
</evidence>
<dbReference type="AlphaFoldDB" id="A0A164YYD6"/>
<evidence type="ECO:0000313" key="3">
    <source>
        <dbReference type="Proteomes" id="UP000182631"/>
    </source>
</evidence>
<keyword evidence="1" id="KW-0812">Transmembrane</keyword>
<feature type="transmembrane region" description="Helical" evidence="1">
    <location>
        <begin position="122"/>
        <end position="144"/>
    </location>
</feature>
<gene>
    <name evidence="2" type="ORF">FLM9_1311</name>
</gene>
<keyword evidence="1" id="KW-0472">Membrane</keyword>
<dbReference type="EMBL" id="FITM01000145">
    <property type="protein sequence ID" value="SAY39241.1"/>
    <property type="molecule type" value="Genomic_DNA"/>
</dbReference>
<proteinExistence type="predicted"/>
<sequence length="200" mass="19473">MVAAADPLNGLSANGLPPTDGDLTTTGVAFVLDGLLSRATAAPGALGAVGWITVGRTGLGFWDGRDAADGGVFTAAGTAFADGLSLVAAATPGDFGAMGRTSLGFRDGLGSTDGGFAIARSVLTLVAVPLPAVLPVVCWSAVLALSLTTLGRRGPLLAVVVLLVAVALASLTGPGAVSLAGGEGFLWSFWVADGVVPGVS</sequence>
<reference evidence="3" key="1">
    <citation type="submission" date="2016-02" db="EMBL/GenBank/DDBJ databases">
        <authorList>
            <person name="liu f."/>
        </authorList>
    </citation>
    <scope>NUCLEOTIDE SEQUENCE [LARGE SCALE GENOMIC DNA]</scope>
</reference>
<dbReference type="Proteomes" id="UP000182631">
    <property type="component" value="Unassembled WGS sequence"/>
</dbReference>